<gene>
    <name evidence="4" type="primary">LOC123392794</name>
</gene>
<evidence type="ECO:0000313" key="3">
    <source>
        <dbReference type="Proteomes" id="UP000000715"/>
    </source>
</evidence>
<dbReference type="AlphaFoldDB" id="A0A8U0SAV0"/>
<feature type="compositionally biased region" description="Basic and acidic residues" evidence="1">
    <location>
        <begin position="188"/>
        <end position="199"/>
    </location>
</feature>
<proteinExistence type="predicted"/>
<evidence type="ECO:0000313" key="4">
    <source>
        <dbReference type="RefSeq" id="XP_044938611.1"/>
    </source>
</evidence>
<dbReference type="Proteomes" id="UP000000715">
    <property type="component" value="Unplaced"/>
</dbReference>
<dbReference type="RefSeq" id="XP_044938611.1">
    <property type="nucleotide sequence ID" value="XM_045082676.1"/>
</dbReference>
<reference evidence="4" key="1">
    <citation type="submission" date="2025-08" db="UniProtKB">
        <authorList>
            <consortium name="RefSeq"/>
        </authorList>
    </citation>
    <scope>IDENTIFICATION</scope>
    <source>
        <tissue evidence="4">Brain</tissue>
    </source>
</reference>
<evidence type="ECO:0000256" key="1">
    <source>
        <dbReference type="SAM" id="MobiDB-lite"/>
    </source>
</evidence>
<keyword evidence="2" id="KW-0732">Signal</keyword>
<feature type="signal peptide" evidence="2">
    <location>
        <begin position="1"/>
        <end position="29"/>
    </location>
</feature>
<evidence type="ECO:0000256" key="2">
    <source>
        <dbReference type="SAM" id="SignalP"/>
    </source>
</evidence>
<name>A0A8U0SAV0_MUSPF</name>
<protein>
    <submittedName>
        <fullName evidence="4">Uncharacterized protein LOC123392794</fullName>
    </submittedName>
</protein>
<accession>A0A8U0SAV0</accession>
<keyword evidence="3" id="KW-1185">Reference proteome</keyword>
<feature type="chain" id="PRO_5035939045" evidence="2">
    <location>
        <begin position="30"/>
        <end position="331"/>
    </location>
</feature>
<dbReference type="GeneID" id="123392794"/>
<sequence>MLPPCLSAAIPHPRLACFWSVLLWDPVTWSLVGTGGRGKLSLALGGERCIGRVWCVFQLSALPWCVRAQEEAAVWCLGSGRGVPAGTGVSAPTLGPYPLKGPPSVCHTCHAGSPPTAPSPALRASPVQRTWTKMWTGQRGRDPSTPGGWGLRGWGHPQLCSREPGGRGHNAFLGTGRSHVAAVGPPGSEREMELPDPSRDGSTSPARHPCGHKAPPSWLLPVWAGSPSREQGGPGRHAISGTVFLGGPPSNCLRGDRAPDLCTIQNWKKENPFFISVVGKGLASSYGYYTLILGNLCRSEVLKMFTSCSLLQSFLNNLLFICKPSGSDFGW</sequence>
<organism evidence="3 4">
    <name type="scientific">Mustela putorius furo</name>
    <name type="common">European domestic ferret</name>
    <name type="synonym">Mustela furo</name>
    <dbReference type="NCBI Taxonomy" id="9669"/>
    <lineage>
        <taxon>Eukaryota</taxon>
        <taxon>Metazoa</taxon>
        <taxon>Chordata</taxon>
        <taxon>Craniata</taxon>
        <taxon>Vertebrata</taxon>
        <taxon>Euteleostomi</taxon>
        <taxon>Mammalia</taxon>
        <taxon>Eutheria</taxon>
        <taxon>Laurasiatheria</taxon>
        <taxon>Carnivora</taxon>
        <taxon>Caniformia</taxon>
        <taxon>Musteloidea</taxon>
        <taxon>Mustelidae</taxon>
        <taxon>Mustelinae</taxon>
        <taxon>Mustela</taxon>
    </lineage>
</organism>
<feature type="region of interest" description="Disordered" evidence="1">
    <location>
        <begin position="181"/>
        <end position="211"/>
    </location>
</feature>